<organism evidence="2 3">
    <name type="scientific">Araneus ventricosus</name>
    <name type="common">Orbweaver spider</name>
    <name type="synonym">Epeira ventricosa</name>
    <dbReference type="NCBI Taxonomy" id="182803"/>
    <lineage>
        <taxon>Eukaryota</taxon>
        <taxon>Metazoa</taxon>
        <taxon>Ecdysozoa</taxon>
        <taxon>Arthropoda</taxon>
        <taxon>Chelicerata</taxon>
        <taxon>Arachnida</taxon>
        <taxon>Araneae</taxon>
        <taxon>Araneomorphae</taxon>
        <taxon>Entelegynae</taxon>
        <taxon>Araneoidea</taxon>
        <taxon>Araneidae</taxon>
        <taxon>Araneus</taxon>
    </lineage>
</organism>
<dbReference type="AlphaFoldDB" id="A0A4Y2P3Y9"/>
<dbReference type="EMBL" id="BGPR01010423">
    <property type="protein sequence ID" value="GBN46094.1"/>
    <property type="molecule type" value="Genomic_DNA"/>
</dbReference>
<evidence type="ECO:0000313" key="3">
    <source>
        <dbReference type="Proteomes" id="UP000499080"/>
    </source>
</evidence>
<evidence type="ECO:0000313" key="2">
    <source>
        <dbReference type="EMBL" id="GBN46094.1"/>
    </source>
</evidence>
<feature type="region of interest" description="Disordered" evidence="1">
    <location>
        <begin position="1"/>
        <end position="50"/>
    </location>
</feature>
<dbReference type="Proteomes" id="UP000499080">
    <property type="component" value="Unassembled WGS sequence"/>
</dbReference>
<feature type="compositionally biased region" description="Polar residues" evidence="1">
    <location>
        <begin position="17"/>
        <end position="27"/>
    </location>
</feature>
<evidence type="ECO:0000256" key="1">
    <source>
        <dbReference type="SAM" id="MobiDB-lite"/>
    </source>
</evidence>
<reference evidence="2 3" key="1">
    <citation type="journal article" date="2019" name="Sci. Rep.">
        <title>Orb-weaving spider Araneus ventricosus genome elucidates the spidroin gene catalogue.</title>
        <authorList>
            <person name="Kono N."/>
            <person name="Nakamura H."/>
            <person name="Ohtoshi R."/>
            <person name="Moran D.A.P."/>
            <person name="Shinohara A."/>
            <person name="Yoshida Y."/>
            <person name="Fujiwara M."/>
            <person name="Mori M."/>
            <person name="Tomita M."/>
            <person name="Arakawa K."/>
        </authorList>
    </citation>
    <scope>NUCLEOTIDE SEQUENCE [LARGE SCALE GENOMIC DNA]</scope>
</reference>
<comment type="caution">
    <text evidence="2">The sequence shown here is derived from an EMBL/GenBank/DDBJ whole genome shotgun (WGS) entry which is preliminary data.</text>
</comment>
<keyword evidence="3" id="KW-1185">Reference proteome</keyword>
<name>A0A4Y2P3Y9_ARAVE</name>
<protein>
    <submittedName>
        <fullName evidence="2">Uncharacterized protein</fullName>
    </submittedName>
</protein>
<sequence>MAKGGFCAKKLNETKSNRTSSHDTSGWTFEPRQISRAPGLNTGGSSIESGLELAIRRSQGGDSATEPPRSLSCCEGMEFTEVLL</sequence>
<gene>
    <name evidence="2" type="ORF">AVEN_3153_1</name>
</gene>
<accession>A0A4Y2P3Y9</accession>
<proteinExistence type="predicted"/>